<dbReference type="Gene3D" id="1.25.40.10">
    <property type="entry name" value="Tetratricopeptide repeat domain"/>
    <property type="match status" value="1"/>
</dbReference>
<gene>
    <name evidence="2" type="ORF">CTI12_AA013860</name>
</gene>
<dbReference type="EMBL" id="PKPP01000041">
    <property type="protein sequence ID" value="PWA98981.1"/>
    <property type="molecule type" value="Genomic_DNA"/>
</dbReference>
<evidence type="ECO:0000256" key="1">
    <source>
        <dbReference type="SAM" id="MobiDB-lite"/>
    </source>
</evidence>
<dbReference type="STRING" id="35608.A0A2U1QLW0"/>
<dbReference type="AlphaFoldDB" id="A0A2U1QLW0"/>
<sequence>MDNLSLLHTEPSFCIYTNEDGSCESKKGDAEIKGSQGSEFTFAETSKELITEDDVGTQENDTKEIEQMEPPPSPKMYLATGFGIEVMGGVDEEYYRIIVGEDPRNPTYLKNYAQLLQSKGDVSGAEDFYLRATIADPKDGEILMQYAKLVWELHRDQDKALTYFEKAVFTAPENSTILAAYARYLWEVDQVQNED</sequence>
<protein>
    <submittedName>
        <fullName evidence="2">Tetratricopeptide-like helical</fullName>
    </submittedName>
</protein>
<organism evidence="2 3">
    <name type="scientific">Artemisia annua</name>
    <name type="common">Sweet wormwood</name>
    <dbReference type="NCBI Taxonomy" id="35608"/>
    <lineage>
        <taxon>Eukaryota</taxon>
        <taxon>Viridiplantae</taxon>
        <taxon>Streptophyta</taxon>
        <taxon>Embryophyta</taxon>
        <taxon>Tracheophyta</taxon>
        <taxon>Spermatophyta</taxon>
        <taxon>Magnoliopsida</taxon>
        <taxon>eudicotyledons</taxon>
        <taxon>Gunneridae</taxon>
        <taxon>Pentapetalae</taxon>
        <taxon>asterids</taxon>
        <taxon>campanulids</taxon>
        <taxon>Asterales</taxon>
        <taxon>Asteraceae</taxon>
        <taxon>Asteroideae</taxon>
        <taxon>Anthemideae</taxon>
        <taxon>Artemisiinae</taxon>
        <taxon>Artemisia</taxon>
    </lineage>
</organism>
<proteinExistence type="predicted"/>
<keyword evidence="3" id="KW-1185">Reference proteome</keyword>
<evidence type="ECO:0000313" key="3">
    <source>
        <dbReference type="Proteomes" id="UP000245207"/>
    </source>
</evidence>
<accession>A0A2U1QLW0</accession>
<dbReference type="Proteomes" id="UP000245207">
    <property type="component" value="Unassembled WGS sequence"/>
</dbReference>
<dbReference type="SUPFAM" id="SSF48452">
    <property type="entry name" value="TPR-like"/>
    <property type="match status" value="1"/>
</dbReference>
<feature type="region of interest" description="Disordered" evidence="1">
    <location>
        <begin position="43"/>
        <end position="74"/>
    </location>
</feature>
<reference evidence="2 3" key="1">
    <citation type="journal article" date="2018" name="Mol. Plant">
        <title>The genome of Artemisia annua provides insight into the evolution of Asteraceae family and artemisinin biosynthesis.</title>
        <authorList>
            <person name="Shen Q."/>
            <person name="Zhang L."/>
            <person name="Liao Z."/>
            <person name="Wang S."/>
            <person name="Yan T."/>
            <person name="Shi P."/>
            <person name="Liu M."/>
            <person name="Fu X."/>
            <person name="Pan Q."/>
            <person name="Wang Y."/>
            <person name="Lv Z."/>
            <person name="Lu X."/>
            <person name="Zhang F."/>
            <person name="Jiang W."/>
            <person name="Ma Y."/>
            <person name="Chen M."/>
            <person name="Hao X."/>
            <person name="Li L."/>
            <person name="Tang Y."/>
            <person name="Lv G."/>
            <person name="Zhou Y."/>
            <person name="Sun X."/>
            <person name="Brodelius P.E."/>
            <person name="Rose J.K.C."/>
            <person name="Tang K."/>
        </authorList>
    </citation>
    <scope>NUCLEOTIDE SEQUENCE [LARGE SCALE GENOMIC DNA]</scope>
    <source>
        <strain evidence="3">cv. Huhao1</strain>
        <tissue evidence="2">Leaf</tissue>
    </source>
</reference>
<dbReference type="InterPro" id="IPR011990">
    <property type="entry name" value="TPR-like_helical_dom_sf"/>
</dbReference>
<comment type="caution">
    <text evidence="2">The sequence shown here is derived from an EMBL/GenBank/DDBJ whole genome shotgun (WGS) entry which is preliminary data.</text>
</comment>
<dbReference type="PANTHER" id="PTHR26312">
    <property type="entry name" value="TETRATRICOPEPTIDE REPEAT PROTEIN 5"/>
    <property type="match status" value="1"/>
</dbReference>
<evidence type="ECO:0000313" key="2">
    <source>
        <dbReference type="EMBL" id="PWA98981.1"/>
    </source>
</evidence>
<dbReference type="PANTHER" id="PTHR26312:SF217">
    <property type="entry name" value="N-ACETYLGLUCOSAMINE TRANSFERASE, OGT PROTEIN, PUTATIVE-RELATED"/>
    <property type="match status" value="1"/>
</dbReference>
<name>A0A2U1QLW0_ARTAN</name>
<dbReference type="OrthoDB" id="1919713at2759"/>